<proteinExistence type="predicted"/>
<dbReference type="AlphaFoldDB" id="A0A1J1HLA0"/>
<accession>A0A1J1HLA0</accession>
<evidence type="ECO:0000313" key="1">
    <source>
        <dbReference type="EMBL" id="CRK88813.1"/>
    </source>
</evidence>
<reference evidence="1 2" key="1">
    <citation type="submission" date="2015-04" db="EMBL/GenBank/DDBJ databases">
        <authorList>
            <person name="Syromyatnikov M.Y."/>
            <person name="Popov V.N."/>
        </authorList>
    </citation>
    <scope>NUCLEOTIDE SEQUENCE [LARGE SCALE GENOMIC DNA]</scope>
</reference>
<dbReference type="EMBL" id="CVRI01000010">
    <property type="protein sequence ID" value="CRK88813.1"/>
    <property type="molecule type" value="Genomic_DNA"/>
</dbReference>
<evidence type="ECO:0000313" key="2">
    <source>
        <dbReference type="Proteomes" id="UP000183832"/>
    </source>
</evidence>
<organism evidence="1 2">
    <name type="scientific">Clunio marinus</name>
    <dbReference type="NCBI Taxonomy" id="568069"/>
    <lineage>
        <taxon>Eukaryota</taxon>
        <taxon>Metazoa</taxon>
        <taxon>Ecdysozoa</taxon>
        <taxon>Arthropoda</taxon>
        <taxon>Hexapoda</taxon>
        <taxon>Insecta</taxon>
        <taxon>Pterygota</taxon>
        <taxon>Neoptera</taxon>
        <taxon>Endopterygota</taxon>
        <taxon>Diptera</taxon>
        <taxon>Nematocera</taxon>
        <taxon>Chironomoidea</taxon>
        <taxon>Chironomidae</taxon>
        <taxon>Clunio</taxon>
    </lineage>
</organism>
<sequence>MKQFQERFSEHFFATTIAMIMKFSSPLFKSYFRLFEKINLINLMTQQTTDVLGIERIYAFILLGNLEVIAKYFSKNIQVQCFNVCCEKNLQLNLNKTSHQVFERKVIDMSIT</sequence>
<dbReference type="Proteomes" id="UP000183832">
    <property type="component" value="Unassembled WGS sequence"/>
</dbReference>
<keyword evidence="2" id="KW-1185">Reference proteome</keyword>
<protein>
    <submittedName>
        <fullName evidence="1">CLUMA_CG002716, isoform A</fullName>
    </submittedName>
</protein>
<gene>
    <name evidence="1" type="ORF">CLUMA_CG002716</name>
</gene>
<name>A0A1J1HLA0_9DIPT</name>